<keyword evidence="2" id="KW-1185">Reference proteome</keyword>
<dbReference type="RefSeq" id="WP_231821390.1">
    <property type="nucleotide sequence ID" value="NZ_CP082781.1"/>
</dbReference>
<reference evidence="1 2" key="1">
    <citation type="submission" date="2023-01" db="EMBL/GenBank/DDBJ databases">
        <title>Characterization of estradiol degrading bacteria Microbacterium sp. MZT7 and reveal degrading genes through genome analysis.</title>
        <authorList>
            <person name="Hao P."/>
            <person name="Gao Y."/>
        </authorList>
    </citation>
    <scope>NUCLEOTIDE SEQUENCE [LARGE SCALE GENOMIC DNA]</scope>
    <source>
        <strain evidence="1 2">MZT7</strain>
    </source>
</reference>
<accession>A0ABY3RWL3</accession>
<organism evidence="1 2">
    <name type="scientific">Microbacterium resistens</name>
    <dbReference type="NCBI Taxonomy" id="156977"/>
    <lineage>
        <taxon>Bacteria</taxon>
        <taxon>Bacillati</taxon>
        <taxon>Actinomycetota</taxon>
        <taxon>Actinomycetes</taxon>
        <taxon>Micrococcales</taxon>
        <taxon>Microbacteriaceae</taxon>
        <taxon>Microbacterium</taxon>
    </lineage>
</organism>
<dbReference type="InterPro" id="IPR036291">
    <property type="entry name" value="NAD(P)-bd_dom_sf"/>
</dbReference>
<evidence type="ECO:0000313" key="2">
    <source>
        <dbReference type="Proteomes" id="UP001199642"/>
    </source>
</evidence>
<dbReference type="Gene3D" id="3.40.50.720">
    <property type="entry name" value="NAD(P)-binding Rossmann-like Domain"/>
    <property type="match status" value="1"/>
</dbReference>
<dbReference type="Proteomes" id="UP001199642">
    <property type="component" value="Chromosome"/>
</dbReference>
<dbReference type="NCBIfam" id="NF005762">
    <property type="entry name" value="PRK07589.1"/>
    <property type="match status" value="1"/>
</dbReference>
<proteinExistence type="predicted"/>
<dbReference type="EMBL" id="CP082781">
    <property type="protein sequence ID" value="UGS28257.1"/>
    <property type="molecule type" value="Genomic_DNA"/>
</dbReference>
<evidence type="ECO:0000313" key="1">
    <source>
        <dbReference type="EMBL" id="UGS28257.1"/>
    </source>
</evidence>
<sequence>MVRFVDVPNMQRWVIDTGIETAIAGIAGTIEEDFRRWPAFDKTARVASHSDVGVIELMPISDDRTYGFKYVNGHPTNPARGLQTVTAFGVLADVDSGYPTLWAEMTILTALRTAATSAVAARVLAPAGATTMAMIGTGSQSEFQALAFRRLLGIERLRIWDTDPHAMDVFERNIRPLGFDVVRAGSAADAVRGAEIITTCTADKTYATILTDDMVVPGVHVNAIGGDCPGKTELDAAILRRADVFVEFPPQTRIEGEIQQLAADHPVTELWRVLRGEAAGRTSPDQITVFDSVGFALEDFSALRHLAGALDGTDYYADVDLIADPADPKDLFALVAAGAAVGAPV</sequence>
<dbReference type="PANTHER" id="PTHR13812">
    <property type="entry name" value="KETIMINE REDUCTASE MU-CRYSTALLIN"/>
    <property type="match status" value="1"/>
</dbReference>
<dbReference type="InterPro" id="IPR023401">
    <property type="entry name" value="ODC_N"/>
</dbReference>
<protein>
    <submittedName>
        <fullName evidence="1">Ornithine cyclodeaminase</fullName>
    </submittedName>
</protein>
<dbReference type="InterPro" id="IPR003462">
    <property type="entry name" value="ODC_Mu_crystall"/>
</dbReference>
<dbReference type="SUPFAM" id="SSF51735">
    <property type="entry name" value="NAD(P)-binding Rossmann-fold domains"/>
    <property type="match status" value="1"/>
</dbReference>
<name>A0ABY3RWL3_9MICO</name>
<dbReference type="Pfam" id="PF02423">
    <property type="entry name" value="OCD_Mu_crystall"/>
    <property type="match status" value="1"/>
</dbReference>
<dbReference type="Gene3D" id="3.30.1780.10">
    <property type="entry name" value="ornithine cyclodeaminase, domain 1"/>
    <property type="match status" value="1"/>
</dbReference>
<gene>
    <name evidence="1" type="ORF">K8F61_08910</name>
</gene>
<dbReference type="PANTHER" id="PTHR13812:SF19">
    <property type="entry name" value="KETIMINE REDUCTASE MU-CRYSTALLIN"/>
    <property type="match status" value="1"/>
</dbReference>